<dbReference type="RefSeq" id="WP_090672090.1">
    <property type="nucleotide sequence ID" value="NZ_FMTT01000016.1"/>
</dbReference>
<keyword evidence="3" id="KW-1185">Reference proteome</keyword>
<evidence type="ECO:0000313" key="3">
    <source>
        <dbReference type="Proteomes" id="UP000198601"/>
    </source>
</evidence>
<evidence type="ECO:0000259" key="1">
    <source>
        <dbReference type="Pfam" id="PF18903"/>
    </source>
</evidence>
<dbReference type="STRING" id="624147.SAMN04487970_101696"/>
<sequence>MNDKYFFCYSTNLQIFLKNKGFSYICCAYHAKTMRKFWQFKHNKALQAALDEYREQGIELKRT</sequence>
<accession>A0A1G4RMK5</accession>
<dbReference type="AlphaFoldDB" id="A0A1G4RMK5"/>
<dbReference type="Pfam" id="PF18903">
    <property type="entry name" value="DUF5659"/>
    <property type="match status" value="1"/>
</dbReference>
<name>A0A1G4RMK5_9BACL</name>
<dbReference type="InterPro" id="IPR043718">
    <property type="entry name" value="DUF5659"/>
</dbReference>
<gene>
    <name evidence="2" type="ORF">SAMN04487970_101696</name>
</gene>
<organism evidence="2 3">
    <name type="scientific">Paenibacillus tianmuensis</name>
    <dbReference type="NCBI Taxonomy" id="624147"/>
    <lineage>
        <taxon>Bacteria</taxon>
        <taxon>Bacillati</taxon>
        <taxon>Bacillota</taxon>
        <taxon>Bacilli</taxon>
        <taxon>Bacillales</taxon>
        <taxon>Paenibacillaceae</taxon>
        <taxon>Paenibacillus</taxon>
    </lineage>
</organism>
<evidence type="ECO:0000313" key="2">
    <source>
        <dbReference type="EMBL" id="SCW57409.1"/>
    </source>
</evidence>
<dbReference type="OrthoDB" id="2932668at2"/>
<dbReference type="EMBL" id="FMTT01000016">
    <property type="protein sequence ID" value="SCW57409.1"/>
    <property type="molecule type" value="Genomic_DNA"/>
</dbReference>
<protein>
    <recommendedName>
        <fullName evidence="1">DUF5659 domain-containing protein</fullName>
    </recommendedName>
</protein>
<proteinExistence type="predicted"/>
<feature type="domain" description="DUF5659" evidence="1">
    <location>
        <begin position="4"/>
        <end position="61"/>
    </location>
</feature>
<dbReference type="Proteomes" id="UP000198601">
    <property type="component" value="Unassembled WGS sequence"/>
</dbReference>
<reference evidence="3" key="1">
    <citation type="submission" date="2016-10" db="EMBL/GenBank/DDBJ databases">
        <authorList>
            <person name="Varghese N."/>
            <person name="Submissions S."/>
        </authorList>
    </citation>
    <scope>NUCLEOTIDE SEQUENCE [LARGE SCALE GENOMIC DNA]</scope>
    <source>
        <strain evidence="3">CGMCC 1.8946</strain>
    </source>
</reference>